<dbReference type="Pfam" id="PF18044">
    <property type="entry name" value="zf-CCCH_4"/>
    <property type="match status" value="1"/>
</dbReference>
<keyword evidence="8" id="KW-1185">Reference proteome</keyword>
<dbReference type="AlphaFoldDB" id="A0A183IYJ6"/>
<dbReference type="InterPro" id="IPR036855">
    <property type="entry name" value="Znf_CCCH_sf"/>
</dbReference>
<evidence type="ECO:0000313" key="8">
    <source>
        <dbReference type="Proteomes" id="UP000270296"/>
    </source>
</evidence>
<evidence type="ECO:0000259" key="6">
    <source>
        <dbReference type="PROSITE" id="PS50103"/>
    </source>
</evidence>
<dbReference type="GO" id="GO:0003723">
    <property type="term" value="F:RNA binding"/>
    <property type="evidence" value="ECO:0007669"/>
    <property type="project" value="TreeGrafter"/>
</dbReference>
<dbReference type="PANTHER" id="PTHR46582">
    <property type="entry name" value="ZINC FINGER CCCH DOMAIN-CONTAINING PROTEIN 18"/>
    <property type="match status" value="1"/>
</dbReference>
<dbReference type="GO" id="GO:0071011">
    <property type="term" value="C:precatalytic spliceosome"/>
    <property type="evidence" value="ECO:0007669"/>
    <property type="project" value="TreeGrafter"/>
</dbReference>
<dbReference type="PANTHER" id="PTHR46582:SF1">
    <property type="entry name" value="ZINC FINGER CCCH DOMAIN-CONTAINING PROTEIN 18"/>
    <property type="match status" value="1"/>
</dbReference>
<keyword evidence="3 4" id="KW-0862">Zinc</keyword>
<gene>
    <name evidence="7" type="ORF">SBAD_LOCUS8695</name>
</gene>
<sequence length="396" mass="43208">MHFRYATSVAMSNADLVNKDCCSKPLTINDSLLCDPAELDYEPSEPDVSKDSTSCHDDGETTGSAGDPQTGGGGGKGGGSDADTVSKSKELEDGEIDDSEEGEVDKEENSKRISSSALSPNERFLDEIVDRTDVRPEDLGICKFFIRGQCTWGNYCKFLHPGLNERDLSEPSSNKYPSKRHASEYIEANEQDGKVKPQSEFRGSVSAAESAWERGVKRARERMKIATAKKLGITDAFESCETVAVSESTTSSNLVESRLSSMPEELSAHRRVINLAPLTVALEVEELAALQNISAFGLIVGPRDIHQRKITPLVVGRGLVTQCHVVPAGVVYAMNRTRRKTAKIDLCPTTALHIIPGQNGAIHGVVLHRSRGLANAAKFRRCVQVRVCRCFYFCTL</sequence>
<dbReference type="Gene3D" id="4.10.1000.10">
    <property type="entry name" value="Zinc finger, CCCH-type"/>
    <property type="match status" value="1"/>
</dbReference>
<feature type="zinc finger region" description="C3H1-type" evidence="4">
    <location>
        <begin position="136"/>
        <end position="163"/>
    </location>
</feature>
<evidence type="ECO:0000313" key="7">
    <source>
        <dbReference type="EMBL" id="VDP18691.1"/>
    </source>
</evidence>
<dbReference type="InterPro" id="IPR041367">
    <property type="entry name" value="Znf-CCCH_4"/>
</dbReference>
<evidence type="ECO:0000256" key="4">
    <source>
        <dbReference type="PROSITE-ProRule" id="PRU00723"/>
    </source>
</evidence>
<dbReference type="WBParaSite" id="SBAD_0000900701-mRNA-1">
    <property type="protein sequence ID" value="SBAD_0000900701-mRNA-1"/>
    <property type="gene ID" value="SBAD_0000900701"/>
</dbReference>
<evidence type="ECO:0000256" key="3">
    <source>
        <dbReference type="ARBA" id="ARBA00022833"/>
    </source>
</evidence>
<proteinExistence type="predicted"/>
<accession>A0A183IYJ6</accession>
<dbReference type="PROSITE" id="PS50103">
    <property type="entry name" value="ZF_C3H1"/>
    <property type="match status" value="1"/>
</dbReference>
<feature type="compositionally biased region" description="Basic and acidic residues" evidence="5">
    <location>
        <begin position="47"/>
        <end position="59"/>
    </location>
</feature>
<dbReference type="SUPFAM" id="SSF90229">
    <property type="entry name" value="CCCH zinc finger"/>
    <property type="match status" value="1"/>
</dbReference>
<protein>
    <submittedName>
        <fullName evidence="9">C3H1-type domain-containing protein</fullName>
    </submittedName>
</protein>
<evidence type="ECO:0000313" key="9">
    <source>
        <dbReference type="WBParaSite" id="SBAD_0000900701-mRNA-1"/>
    </source>
</evidence>
<organism evidence="9">
    <name type="scientific">Soboliphyme baturini</name>
    <dbReference type="NCBI Taxonomy" id="241478"/>
    <lineage>
        <taxon>Eukaryota</taxon>
        <taxon>Metazoa</taxon>
        <taxon>Ecdysozoa</taxon>
        <taxon>Nematoda</taxon>
        <taxon>Enoplea</taxon>
        <taxon>Dorylaimia</taxon>
        <taxon>Dioctophymatida</taxon>
        <taxon>Dioctophymatoidea</taxon>
        <taxon>Soboliphymatidae</taxon>
        <taxon>Soboliphyme</taxon>
    </lineage>
</organism>
<feature type="region of interest" description="Disordered" evidence="5">
    <location>
        <begin position="38"/>
        <end position="118"/>
    </location>
</feature>
<dbReference type="EMBL" id="UZAM01011864">
    <property type="protein sequence ID" value="VDP18691.1"/>
    <property type="molecule type" value="Genomic_DNA"/>
</dbReference>
<feature type="compositionally biased region" description="Gly residues" evidence="5">
    <location>
        <begin position="69"/>
        <end position="80"/>
    </location>
</feature>
<dbReference type="OrthoDB" id="5877946at2759"/>
<dbReference type="GO" id="GO:0008270">
    <property type="term" value="F:zinc ion binding"/>
    <property type="evidence" value="ECO:0007669"/>
    <property type="project" value="UniProtKB-KW"/>
</dbReference>
<dbReference type="InterPro" id="IPR000571">
    <property type="entry name" value="Znf_CCCH"/>
</dbReference>
<feature type="compositionally biased region" description="Acidic residues" evidence="5">
    <location>
        <begin position="92"/>
        <end position="106"/>
    </location>
</feature>
<keyword evidence="1 4" id="KW-0479">Metal-binding</keyword>
<dbReference type="Proteomes" id="UP000270296">
    <property type="component" value="Unassembled WGS sequence"/>
</dbReference>
<dbReference type="InterPro" id="IPR052647">
    <property type="entry name" value="Zinc_finger_CCCH-type"/>
</dbReference>
<evidence type="ECO:0000256" key="2">
    <source>
        <dbReference type="ARBA" id="ARBA00022771"/>
    </source>
</evidence>
<reference evidence="9" key="1">
    <citation type="submission" date="2016-06" db="UniProtKB">
        <authorList>
            <consortium name="WormBaseParasite"/>
        </authorList>
    </citation>
    <scope>IDENTIFICATION</scope>
</reference>
<keyword evidence="2 4" id="KW-0863">Zinc-finger</keyword>
<feature type="domain" description="C3H1-type" evidence="6">
    <location>
        <begin position="136"/>
        <end position="163"/>
    </location>
</feature>
<reference evidence="7 8" key="2">
    <citation type="submission" date="2018-11" db="EMBL/GenBank/DDBJ databases">
        <authorList>
            <consortium name="Pathogen Informatics"/>
        </authorList>
    </citation>
    <scope>NUCLEOTIDE SEQUENCE [LARGE SCALE GENOMIC DNA]</scope>
</reference>
<name>A0A183IYJ6_9BILA</name>
<evidence type="ECO:0000256" key="5">
    <source>
        <dbReference type="SAM" id="MobiDB-lite"/>
    </source>
</evidence>
<evidence type="ECO:0000256" key="1">
    <source>
        <dbReference type="ARBA" id="ARBA00022723"/>
    </source>
</evidence>